<keyword evidence="3" id="KW-1185">Reference proteome</keyword>
<feature type="signal peptide" evidence="1">
    <location>
        <begin position="1"/>
        <end position="22"/>
    </location>
</feature>
<evidence type="ECO:0000313" key="2">
    <source>
        <dbReference type="EMBL" id="CAG9104713.1"/>
    </source>
</evidence>
<dbReference type="AlphaFoldDB" id="A0A8S4DTC9"/>
<feature type="chain" id="PRO_5035742372" evidence="1">
    <location>
        <begin position="23"/>
        <end position="334"/>
    </location>
</feature>
<sequence>MHENMFHTVQFLFLSFVHLCYCDTPQSPSTTPMDQIPMLPKIDIPELNNQQPKQPEVDLKAGQYYQGDWSPIVYTAPATLGATDDWDMEGGIGKLRLKLEKTLNLAQTLANTLQDHIALVSAREQVLKDVISNGRHGVTTVKVSTMLSPPREYTVRDGAWARCHGDIQAPVRGHSRSLFNELFSTPKCIGKEVATKRDPCSFNSIIKYETVPTYRGSEYSEDDILCLKPSFNSSLEQYLSVSKKTVDETCSNGQVRSLEENLHECGLRSMTEYTFYPDRSAAATNLPLEYCTEPDGSCKLVVAWHLSNATIENFEFLRNEPQFQQYFIKAATFI</sequence>
<proteinExistence type="predicted"/>
<reference evidence="2" key="1">
    <citation type="submission" date="2020-11" db="EMBL/GenBank/DDBJ databases">
        <authorList>
            <person name="Whiteford S."/>
        </authorList>
    </citation>
    <scope>NUCLEOTIDE SEQUENCE</scope>
</reference>
<evidence type="ECO:0000256" key="1">
    <source>
        <dbReference type="SAM" id="SignalP"/>
    </source>
</evidence>
<evidence type="ECO:0000313" key="3">
    <source>
        <dbReference type="Proteomes" id="UP000653454"/>
    </source>
</evidence>
<accession>A0A8S4DTC9</accession>
<organism evidence="2 3">
    <name type="scientific">Plutella xylostella</name>
    <name type="common">Diamondback moth</name>
    <name type="synonym">Plutella maculipennis</name>
    <dbReference type="NCBI Taxonomy" id="51655"/>
    <lineage>
        <taxon>Eukaryota</taxon>
        <taxon>Metazoa</taxon>
        <taxon>Ecdysozoa</taxon>
        <taxon>Arthropoda</taxon>
        <taxon>Hexapoda</taxon>
        <taxon>Insecta</taxon>
        <taxon>Pterygota</taxon>
        <taxon>Neoptera</taxon>
        <taxon>Endopterygota</taxon>
        <taxon>Lepidoptera</taxon>
        <taxon>Glossata</taxon>
        <taxon>Ditrysia</taxon>
        <taxon>Yponomeutoidea</taxon>
        <taxon>Plutellidae</taxon>
        <taxon>Plutella</taxon>
    </lineage>
</organism>
<name>A0A8S4DTC9_PLUXY</name>
<dbReference type="Proteomes" id="UP000653454">
    <property type="component" value="Unassembled WGS sequence"/>
</dbReference>
<comment type="caution">
    <text evidence="2">The sequence shown here is derived from an EMBL/GenBank/DDBJ whole genome shotgun (WGS) entry which is preliminary data.</text>
</comment>
<protein>
    <submittedName>
        <fullName evidence="2">(diamondback moth) hypothetical protein</fullName>
    </submittedName>
</protein>
<keyword evidence="1" id="KW-0732">Signal</keyword>
<gene>
    <name evidence="2" type="ORF">PLXY2_LOCUS3348</name>
</gene>
<dbReference type="EMBL" id="CAJHNJ030000008">
    <property type="protein sequence ID" value="CAG9104713.1"/>
    <property type="molecule type" value="Genomic_DNA"/>
</dbReference>